<dbReference type="Proteomes" id="UP001213000">
    <property type="component" value="Unassembled WGS sequence"/>
</dbReference>
<name>A0AAD5VGX7_9AGAR</name>
<evidence type="ECO:0000313" key="1">
    <source>
        <dbReference type="EMBL" id="KAJ3558144.1"/>
    </source>
</evidence>
<organism evidence="1 2">
    <name type="scientific">Leucocoprinus birnbaumii</name>
    <dbReference type="NCBI Taxonomy" id="56174"/>
    <lineage>
        <taxon>Eukaryota</taxon>
        <taxon>Fungi</taxon>
        <taxon>Dikarya</taxon>
        <taxon>Basidiomycota</taxon>
        <taxon>Agaricomycotina</taxon>
        <taxon>Agaricomycetes</taxon>
        <taxon>Agaricomycetidae</taxon>
        <taxon>Agaricales</taxon>
        <taxon>Agaricineae</taxon>
        <taxon>Agaricaceae</taxon>
        <taxon>Leucocoprinus</taxon>
    </lineage>
</organism>
<protein>
    <submittedName>
        <fullName evidence="1">Uncharacterized protein</fullName>
    </submittedName>
</protein>
<evidence type="ECO:0000313" key="2">
    <source>
        <dbReference type="Proteomes" id="UP001213000"/>
    </source>
</evidence>
<comment type="caution">
    <text evidence="1">The sequence shown here is derived from an EMBL/GenBank/DDBJ whole genome shotgun (WGS) entry which is preliminary data.</text>
</comment>
<dbReference type="AlphaFoldDB" id="A0AAD5VGX7"/>
<dbReference type="EMBL" id="JANIEX010001418">
    <property type="protein sequence ID" value="KAJ3558144.1"/>
    <property type="molecule type" value="Genomic_DNA"/>
</dbReference>
<keyword evidence="2" id="KW-1185">Reference proteome</keyword>
<proteinExistence type="predicted"/>
<sequence length="446" mass="50786">MSIEKNPNTLAVLFDTLKCYKCLIHSLISNRGNETFGFRSDESAFSHLENCLANFSVKLGRFIWVSISVADVTITALQQSANADSNSIQLDTNINALRTVLDAMVACKDMRVADAEVLQQCIELPREEVESFSKINDFRSWLVLHDISGYPWSYSKRHTLPIEDYLAHMKIWWEKSGPDLGHSIISSESPLNRDPIGSMISLCEEFIAEVGVSAALYFGQQNLGYITPRHELLRTIAREEGVLKIEQNNHEVITRMHQHMKVRHERLSGSISHLSWTFDPHWSSAVEYIAHSLLTFEPDHALREVATRYTNILSCTLRCMELQLRMESYLAWHIRASHCLTDLPGVFQPIFDYQDDLIGTVNKAKLELNDLKISISEVIEAYPSHGCYLGPIGLRDHTRVLECTHCLLQSLERHADWISRQVDDFGLIEISAMLVHALNHQRTALS</sequence>
<reference evidence="1" key="1">
    <citation type="submission" date="2022-07" db="EMBL/GenBank/DDBJ databases">
        <title>Genome Sequence of Leucocoprinus birnbaumii.</title>
        <authorList>
            <person name="Buettner E."/>
        </authorList>
    </citation>
    <scope>NUCLEOTIDE SEQUENCE</scope>
    <source>
        <strain evidence="1">VT141</strain>
    </source>
</reference>
<accession>A0AAD5VGX7</accession>
<gene>
    <name evidence="1" type="ORF">NP233_g11566</name>
</gene>